<evidence type="ECO:0000256" key="4">
    <source>
        <dbReference type="ARBA" id="ARBA00022705"/>
    </source>
</evidence>
<evidence type="ECO:0000256" key="6">
    <source>
        <dbReference type="ARBA" id="ARBA00025116"/>
    </source>
</evidence>
<evidence type="ECO:0000313" key="8">
    <source>
        <dbReference type="EMBL" id="QOI66679.1"/>
    </source>
</evidence>
<name>A0A7S6IL31_9VIRU</name>
<dbReference type="EMBL" id="MT975991">
    <property type="protein sequence ID" value="QOI66679.1"/>
    <property type="molecule type" value="Genomic_DNA"/>
</dbReference>
<keyword evidence="9" id="KW-1185">Reference proteome</keyword>
<dbReference type="GO" id="GO:0006260">
    <property type="term" value="P:DNA replication"/>
    <property type="evidence" value="ECO:0007669"/>
    <property type="project" value="UniProtKB-KW"/>
</dbReference>
<keyword evidence="5" id="KW-0238">DNA-binding</keyword>
<comment type="similarity">
    <text evidence="1">Belongs to the inovirus G5P protein family.</text>
</comment>
<evidence type="ECO:0000256" key="5">
    <source>
        <dbReference type="ARBA" id="ARBA00023125"/>
    </source>
</evidence>
<dbReference type="Pfam" id="PF02303">
    <property type="entry name" value="Phage_DNA_bind"/>
    <property type="match status" value="1"/>
</dbReference>
<evidence type="ECO:0000256" key="7">
    <source>
        <dbReference type="ARBA" id="ARBA00030596"/>
    </source>
</evidence>
<evidence type="ECO:0000256" key="1">
    <source>
        <dbReference type="ARBA" id="ARBA00005880"/>
    </source>
</evidence>
<reference evidence="8 9" key="1">
    <citation type="submission" date="2020-09" db="EMBL/GenBank/DDBJ databases">
        <authorList>
            <person name="Chen X."/>
            <person name="Yi M."/>
            <person name="Jia K."/>
        </authorList>
    </citation>
    <scope>NUCLEOTIDE SEQUENCE [LARGE SCALE GENOMIC DNA]</scope>
</reference>
<proteinExistence type="inferred from homology"/>
<dbReference type="Proteomes" id="UP000595241">
    <property type="component" value="Segment"/>
</dbReference>
<evidence type="ECO:0000256" key="2">
    <source>
        <dbReference type="ARBA" id="ARBA00011738"/>
    </source>
</evidence>
<sequence length="93" mass="10898">MKIEITSPVKRRFGNSNGRDWEIFEQEAYLHTDGKKYPEEMKVQVPSERESYAVGMYEFKVDSSNFYISRYGQLTLSRELVLTPIQNDLKKVG</sequence>
<dbReference type="InterPro" id="IPR012340">
    <property type="entry name" value="NA-bd_OB-fold"/>
</dbReference>
<dbReference type="SMR" id="A0A7S6IL31"/>
<evidence type="ECO:0000256" key="3">
    <source>
        <dbReference type="ARBA" id="ARBA00018027"/>
    </source>
</evidence>
<dbReference type="Gene3D" id="2.40.50.140">
    <property type="entry name" value="Nucleic acid-binding proteins"/>
    <property type="match status" value="1"/>
</dbReference>
<dbReference type="GO" id="GO:0003697">
    <property type="term" value="F:single-stranded DNA binding"/>
    <property type="evidence" value="ECO:0007669"/>
    <property type="project" value="InterPro"/>
</dbReference>
<comment type="subunit">
    <text evidence="2">Homodimer.</text>
</comment>
<organism evidence="8 9">
    <name type="scientific">Alteromonas phage phiAFP1</name>
    <dbReference type="NCBI Taxonomy" id="2776771"/>
    <lineage>
        <taxon>Viruses</taxon>
        <taxon>Monodnaviria</taxon>
        <taxon>Loebvirae</taxon>
        <taxon>Hofneiviricota</taxon>
        <taxon>Faserviricetes</taxon>
        <taxon>Tubulavirales</taxon>
        <taxon>Inoviridae</taxon>
        <taxon>Anademivirus</taxon>
        <taxon>Anademivirus AFP</taxon>
    </lineage>
</organism>
<accession>A0A7S6IL31</accession>
<evidence type="ECO:0000313" key="9">
    <source>
        <dbReference type="Proteomes" id="UP000595241"/>
    </source>
</evidence>
<dbReference type="InterPro" id="IPR003512">
    <property type="entry name" value="Phage_M13_G5P_DNA-bd"/>
</dbReference>
<dbReference type="SUPFAM" id="SSF50249">
    <property type="entry name" value="Nucleic acid-binding proteins"/>
    <property type="match status" value="1"/>
</dbReference>
<protein>
    <recommendedName>
        <fullName evidence="3">DNA-Binding protein G5P</fullName>
    </recommendedName>
    <alternativeName>
        <fullName evidence="7">Single-stranded DNA-binding protein</fullName>
    </alternativeName>
</protein>
<comment type="function">
    <text evidence="6">Binds to DNA in a highly cooperative manner without pronounced sequence specificity. During synthesis of the single-stranded (progeny) viral DNA, prevents the conversion into the double-stranded replicative form. G5P is displaced by the capsid protein G8P during phage assembly on the inner bacterial membrane.</text>
</comment>
<keyword evidence="4" id="KW-0235">DNA replication</keyword>